<dbReference type="AlphaFoldDB" id="E3L913"/>
<dbReference type="SMART" id="SM00487">
    <property type="entry name" value="DEXDc"/>
    <property type="match status" value="1"/>
</dbReference>
<feature type="region of interest" description="Disordered" evidence="6">
    <location>
        <begin position="605"/>
        <end position="652"/>
    </location>
</feature>
<dbReference type="PANTHER" id="PTHR13710:SF105">
    <property type="entry name" value="ATP-DEPENDENT DNA HELICASE Q1"/>
    <property type="match status" value="1"/>
</dbReference>
<comment type="catalytic activity">
    <reaction evidence="4">
        <text>Couples ATP hydrolysis with the unwinding of duplex DNA by translocating in the 3'-5' direction.</text>
        <dbReference type="EC" id="5.6.2.4"/>
    </reaction>
</comment>
<evidence type="ECO:0000256" key="5">
    <source>
        <dbReference type="ARBA" id="ARBA00034808"/>
    </source>
</evidence>
<comment type="similarity">
    <text evidence="1">Belongs to the helicase family. RecQ subfamily.</text>
</comment>
<dbReference type="Pfam" id="PF00270">
    <property type="entry name" value="DEAD"/>
    <property type="match status" value="1"/>
</dbReference>
<dbReference type="GO" id="GO:0000724">
    <property type="term" value="P:double-strand break repair via homologous recombination"/>
    <property type="evidence" value="ECO:0000318"/>
    <property type="project" value="GO_Central"/>
</dbReference>
<evidence type="ECO:0000256" key="3">
    <source>
        <dbReference type="ARBA" id="ARBA00023235"/>
    </source>
</evidence>
<dbReference type="GO" id="GO:0009378">
    <property type="term" value="F:four-way junction helicase activity"/>
    <property type="evidence" value="ECO:0000318"/>
    <property type="project" value="GO_Central"/>
</dbReference>
<dbReference type="PROSITE" id="PS51192">
    <property type="entry name" value="HELICASE_ATP_BIND_1"/>
    <property type="match status" value="1"/>
</dbReference>
<name>E3L913_PUCGT</name>
<dbReference type="VEuPathDB" id="FungiDB:PGTG_18879"/>
<sequence length="652" mass="74256">MIRPTKNTPKDAHRKTTTRGVTVLKELLRKKEDALTKEITSRAKTFYNGEDAKPRQVETVASLARGTSTFLLAGTGFGKSRIPEMYHMLLPQSSKPVILVLNPLDALGDNQVEEKKGKFTAINLTKMTFNPAVAEQIKKGVYNFVYLSPEIFLNSKLWDSVYFSPEFQDRLGLVVVDEAHMIYIWGLVESSNGTKKYSILVRHQDIGIFRPSYGDLARHLQCRNNVPILLLSATCRPLAVNAILKSLKLTTDLINIIRDELTRSEIRIIRINMAHSLKSNLDLLNAFPSEDKTPNNELVPMLIYSGTRARTFTVLEVLDMARGTPNSCRNPRNTLERRYHSTTGDKDKVDCVRDFSDGLFPIISATMALGLGQNWKRPNILCIKYGFGGISHLRRYRIHFSLFKYDTCICLRKFPANEIMKKNKTRSTGKDVLEGNVELAETFKACLISTFTDFYEERRSKSARFLAADLFNDHHAQAVLQNLPNIENQDDLNTIIGGETVSGQLDLLMNTISNLKNDSLYHQHLENQMKTRKEAEELKKLKKREYGIRYRANKRAQLLAQHHEHDVQISEQMQPANHVVVDNQIMSGAVGLVTIDSEISKAEVEDTRKRKKREYAARYRAKKKARILAEADKGNQENKQNEQENQENGQNT</sequence>
<reference key="1">
    <citation type="submission" date="2007-01" db="EMBL/GenBank/DDBJ databases">
        <title>The Genome Sequence of Puccinia graminis f. sp. tritici Strain CRL 75-36-700-3.</title>
        <authorList>
            <consortium name="The Broad Institute Genome Sequencing Platform"/>
            <person name="Birren B."/>
            <person name="Lander E."/>
            <person name="Galagan J."/>
            <person name="Nusbaum C."/>
            <person name="Devon K."/>
            <person name="Cuomo C."/>
            <person name="Jaffe D."/>
            <person name="Butler J."/>
            <person name="Alvarez P."/>
            <person name="Gnerre S."/>
            <person name="Grabherr M."/>
            <person name="Mauceli E."/>
            <person name="Brockman W."/>
            <person name="Young S."/>
            <person name="LaButti K."/>
            <person name="Sykes S."/>
            <person name="DeCaprio D."/>
            <person name="Crawford M."/>
            <person name="Koehrsen M."/>
            <person name="Engels R."/>
            <person name="Montgomery P."/>
            <person name="Pearson M."/>
            <person name="Howarth C."/>
            <person name="Larson L."/>
            <person name="White J."/>
            <person name="Zeng Q."/>
            <person name="Kodira C."/>
            <person name="Yandava C."/>
            <person name="Alvarado L."/>
            <person name="O'Leary S."/>
            <person name="Szabo L."/>
            <person name="Dean R."/>
            <person name="Schein J."/>
        </authorList>
    </citation>
    <scope>NUCLEOTIDE SEQUENCE</scope>
    <source>
        <strain>CRL 75-36-700-3</strain>
    </source>
</reference>
<dbReference type="PANTHER" id="PTHR13710">
    <property type="entry name" value="DNA HELICASE RECQ FAMILY MEMBER"/>
    <property type="match status" value="1"/>
</dbReference>
<evidence type="ECO:0000313" key="8">
    <source>
        <dbReference type="EMBL" id="EFP93038.2"/>
    </source>
</evidence>
<evidence type="ECO:0000259" key="7">
    <source>
        <dbReference type="PROSITE" id="PS51192"/>
    </source>
</evidence>
<dbReference type="GO" id="GO:0005524">
    <property type="term" value="F:ATP binding"/>
    <property type="evidence" value="ECO:0007669"/>
    <property type="project" value="InterPro"/>
</dbReference>
<protein>
    <recommendedName>
        <fullName evidence="5">DNA 3'-5' helicase</fullName>
        <ecNumber evidence="5">5.6.2.4</ecNumber>
    </recommendedName>
</protein>
<organism evidence="8 9">
    <name type="scientific">Puccinia graminis f. sp. tritici (strain CRL 75-36-700-3 / race SCCL)</name>
    <name type="common">Black stem rust fungus</name>
    <dbReference type="NCBI Taxonomy" id="418459"/>
    <lineage>
        <taxon>Eukaryota</taxon>
        <taxon>Fungi</taxon>
        <taxon>Dikarya</taxon>
        <taxon>Basidiomycota</taxon>
        <taxon>Pucciniomycotina</taxon>
        <taxon>Pucciniomycetes</taxon>
        <taxon>Pucciniales</taxon>
        <taxon>Pucciniaceae</taxon>
        <taxon>Puccinia</taxon>
    </lineage>
</organism>
<dbReference type="GO" id="GO:0006260">
    <property type="term" value="P:DNA replication"/>
    <property type="evidence" value="ECO:0000318"/>
    <property type="project" value="GO_Central"/>
</dbReference>
<keyword evidence="3" id="KW-0413">Isomerase</keyword>
<dbReference type="InParanoid" id="E3L913"/>
<dbReference type="GeneID" id="10543015"/>
<dbReference type="InterPro" id="IPR011545">
    <property type="entry name" value="DEAD/DEAH_box_helicase_dom"/>
</dbReference>
<evidence type="ECO:0000256" key="2">
    <source>
        <dbReference type="ARBA" id="ARBA00023125"/>
    </source>
</evidence>
<dbReference type="STRING" id="418459.E3L913"/>
<dbReference type="CDD" id="cd14686">
    <property type="entry name" value="bZIP"/>
    <property type="match status" value="1"/>
</dbReference>
<dbReference type="EMBL" id="DS178379">
    <property type="protein sequence ID" value="EFP93038.2"/>
    <property type="molecule type" value="Genomic_DNA"/>
</dbReference>
<keyword evidence="2" id="KW-0238">DNA-binding</keyword>
<dbReference type="GO" id="GO:0005694">
    <property type="term" value="C:chromosome"/>
    <property type="evidence" value="ECO:0000318"/>
    <property type="project" value="GO_Central"/>
</dbReference>
<dbReference type="RefSeq" id="XP_003337457.2">
    <property type="nucleotide sequence ID" value="XM_003337409.2"/>
</dbReference>
<dbReference type="GO" id="GO:0003677">
    <property type="term" value="F:DNA binding"/>
    <property type="evidence" value="ECO:0007669"/>
    <property type="project" value="UniProtKB-KW"/>
</dbReference>
<dbReference type="SUPFAM" id="SSF52540">
    <property type="entry name" value="P-loop containing nucleoside triphosphate hydrolases"/>
    <property type="match status" value="2"/>
</dbReference>
<dbReference type="Gene3D" id="3.40.50.300">
    <property type="entry name" value="P-loop containing nucleotide triphosphate hydrolases"/>
    <property type="match status" value="1"/>
</dbReference>
<dbReference type="InterPro" id="IPR027417">
    <property type="entry name" value="P-loop_NTPase"/>
</dbReference>
<evidence type="ECO:0000313" key="9">
    <source>
        <dbReference type="Proteomes" id="UP000008783"/>
    </source>
</evidence>
<dbReference type="GO" id="GO:0005737">
    <property type="term" value="C:cytoplasm"/>
    <property type="evidence" value="ECO:0000318"/>
    <property type="project" value="GO_Central"/>
</dbReference>
<dbReference type="Proteomes" id="UP000008783">
    <property type="component" value="Unassembled WGS sequence"/>
</dbReference>
<feature type="compositionally biased region" description="Basic and acidic residues" evidence="6">
    <location>
        <begin position="627"/>
        <end position="642"/>
    </location>
</feature>
<evidence type="ECO:0000256" key="6">
    <source>
        <dbReference type="SAM" id="MobiDB-lite"/>
    </source>
</evidence>
<feature type="domain" description="Helicase ATP-binding" evidence="7">
    <location>
        <begin position="60"/>
        <end position="253"/>
    </location>
</feature>
<proteinExistence type="inferred from homology"/>
<dbReference type="OrthoDB" id="2496478at2759"/>
<dbReference type="GO" id="GO:0043138">
    <property type="term" value="F:3'-5' DNA helicase activity"/>
    <property type="evidence" value="ECO:0000318"/>
    <property type="project" value="GO_Central"/>
</dbReference>
<reference evidence="9" key="2">
    <citation type="journal article" date="2011" name="Proc. Natl. Acad. Sci. U.S.A.">
        <title>Obligate biotrophy features unraveled by the genomic analysis of rust fungi.</title>
        <authorList>
            <person name="Duplessis S."/>
            <person name="Cuomo C.A."/>
            <person name="Lin Y.-C."/>
            <person name="Aerts A."/>
            <person name="Tisserant E."/>
            <person name="Veneault-Fourrey C."/>
            <person name="Joly D.L."/>
            <person name="Hacquard S."/>
            <person name="Amselem J."/>
            <person name="Cantarel B.L."/>
            <person name="Chiu R."/>
            <person name="Coutinho P.M."/>
            <person name="Feau N."/>
            <person name="Field M."/>
            <person name="Frey P."/>
            <person name="Gelhaye E."/>
            <person name="Goldberg J."/>
            <person name="Grabherr M.G."/>
            <person name="Kodira C.D."/>
            <person name="Kohler A."/>
            <person name="Kuees U."/>
            <person name="Lindquist E.A."/>
            <person name="Lucas S.M."/>
            <person name="Mago R."/>
            <person name="Mauceli E."/>
            <person name="Morin E."/>
            <person name="Murat C."/>
            <person name="Pangilinan J.L."/>
            <person name="Park R."/>
            <person name="Pearson M."/>
            <person name="Quesneville H."/>
            <person name="Rouhier N."/>
            <person name="Sakthikumar S."/>
            <person name="Salamov A.A."/>
            <person name="Schmutz J."/>
            <person name="Selles B."/>
            <person name="Shapiro H."/>
            <person name="Tanguay P."/>
            <person name="Tuskan G.A."/>
            <person name="Henrissat B."/>
            <person name="Van de Peer Y."/>
            <person name="Rouze P."/>
            <person name="Ellis J.G."/>
            <person name="Dodds P.N."/>
            <person name="Schein J.E."/>
            <person name="Zhong S."/>
            <person name="Hamelin R.C."/>
            <person name="Grigoriev I.V."/>
            <person name="Szabo L.J."/>
            <person name="Martin F."/>
        </authorList>
    </citation>
    <scope>NUCLEOTIDE SEQUENCE [LARGE SCALE GENOMIC DNA]</scope>
    <source>
        <strain evidence="9">CRL 75-36-700-3 / race SCCL</strain>
    </source>
</reference>
<feature type="compositionally biased region" description="Basic residues" evidence="6">
    <location>
        <begin position="609"/>
        <end position="626"/>
    </location>
</feature>
<dbReference type="EC" id="5.6.2.4" evidence="5"/>
<dbReference type="InterPro" id="IPR014001">
    <property type="entry name" value="Helicase_ATP-bd"/>
</dbReference>
<gene>
    <name evidence="8" type="ORF">PGTG_18879</name>
</gene>
<accession>E3L913</accession>
<dbReference type="HOGENOM" id="CLU_011478_1_1_1"/>
<evidence type="ECO:0000256" key="1">
    <source>
        <dbReference type="ARBA" id="ARBA00005446"/>
    </source>
</evidence>
<evidence type="ECO:0000256" key="4">
    <source>
        <dbReference type="ARBA" id="ARBA00034617"/>
    </source>
</evidence>
<dbReference type="KEGG" id="pgr:PGTG_18879"/>
<keyword evidence="9" id="KW-1185">Reference proteome</keyword>